<evidence type="ECO:0008006" key="3">
    <source>
        <dbReference type="Google" id="ProtNLM"/>
    </source>
</evidence>
<sequence length="1019" mass="116848">MKDLFSRLQDIATDVVNKVQKMANTVAHNFTDISYQQLPPELQPQRLHPRQVRITFTSLSKLKRFLDVYIAKFNTPQGQALDLSFIDMSQITSIDLLFAKKELIVKKENPQGIVFYDYNARQAQPLNIDFNTLDLSNVKSMQGTFMGVEIINDISNLKVDNVENMSYLFSKAVFKNPKIDLSKWNVSRVKNMSFMFRGARLNAQQNLQQWNVAQVTNMQGMFYQASNLAGLKIDNWQVGKVTNMSAMFLGATDFNGNLSQWNVSQVTNMQHMFRSATLFNCDLDKWDVSRVTNMSAMFCAAKSFNGDISTWDVRQVTDMSGMFYNATSFTGDLTAWNAVRITNNKDMFTGADNFKRAHKERTKYQGSKFTDISFAQLPPELQKQRINPRQITITFTTTEKLKEFLDVYIAKFNDNTGKPLDLGFLDMRHIVNINYLFANLGYRQHLESGLQTIVKEAKLTKVPLNIDFATLDLSNVYYMDGAFAGTIIYSDLSSLDVSNIRSMSALFYEAEILNPQTNLGRWDVSKVCYMNFMFTRVKCMHQLNLNHWNVSNVCQMNFMFAGSIYFNEDLNNWDVSHVNSMAGMFWGAILFNGNIGNWNVSKVISMENMFAIATNFKQNLSHWNTCRVTNYTNIFSYATNMPTTFMPRFVKEVYENPLYNLLPAKYQGRKIQPGEIICRFTNLAFLKVFLDSYINNCHSLQGAPLDLSFIDMAQIEIADFLFVEQEVINSFSLNQEGVFLNDPVVPKTRPLNVDFNSLDFSNVKSMNGTFLGVELYGDISKLKVFNVIRMSNTFRKAIFRNSYIDLSKWNVYQVGDLSFMFYFAQLNGYKNFNTWGLKGANNLYATFSGAKNLAGLNISDWDVSNVMFMAGMFTDATDFNGDLSRWNTSSLILAQYMFANCTSFNSDLSKWNVSNVVDMSGMFLCASSFNQNIGNWDVSNVINMNQMFRGASSFNQDLRKWNVSQVTDMSQMFWHASSFKPNIKNWNVKNVTEYDNFIFTLDNNDLDNIPIKFIGRLRA</sequence>
<dbReference type="OrthoDB" id="7056509at2"/>
<protein>
    <recommendedName>
        <fullName evidence="3">Surface protein</fullName>
    </recommendedName>
</protein>
<dbReference type="Proteomes" id="UP000266258">
    <property type="component" value="Unassembled WGS sequence"/>
</dbReference>
<reference evidence="1 2" key="1">
    <citation type="submission" date="2017-08" db="EMBL/GenBank/DDBJ databases">
        <title>Reclassification of Bisgaard taxon 37 and 44.</title>
        <authorList>
            <person name="Christensen H."/>
        </authorList>
    </citation>
    <scope>NUCLEOTIDE SEQUENCE [LARGE SCALE GENOMIC DNA]</scope>
    <source>
        <strain evidence="1 2">B96_4</strain>
    </source>
</reference>
<dbReference type="AlphaFoldDB" id="A0A3A1Y3C0"/>
<dbReference type="Gene3D" id="2.160.20.80">
    <property type="entry name" value="E3 ubiquitin-protein ligase SopA"/>
    <property type="match status" value="1"/>
</dbReference>
<accession>A0A3A1Y3C0</accession>
<gene>
    <name evidence="1" type="ORF">CJP74_03430</name>
</gene>
<organism evidence="1 2">
    <name type="scientific">Psittacicella melopsittaci</name>
    <dbReference type="NCBI Taxonomy" id="2028576"/>
    <lineage>
        <taxon>Bacteria</taxon>
        <taxon>Pseudomonadati</taxon>
        <taxon>Pseudomonadota</taxon>
        <taxon>Gammaproteobacteria</taxon>
        <taxon>Pasteurellales</taxon>
        <taxon>Psittacicellaceae</taxon>
        <taxon>Psittacicella</taxon>
    </lineage>
</organism>
<dbReference type="InterPro" id="IPR011889">
    <property type="entry name" value="Liste_lipo_26"/>
</dbReference>
<name>A0A3A1Y3C0_9GAMM</name>
<proteinExistence type="predicted"/>
<dbReference type="Pfam" id="PF03382">
    <property type="entry name" value="DUF285"/>
    <property type="match status" value="5"/>
</dbReference>
<dbReference type="NCBIfam" id="TIGR02167">
    <property type="entry name" value="Liste_lipo_26"/>
    <property type="match status" value="8"/>
</dbReference>
<dbReference type="RefSeq" id="WP_119496867.1">
    <property type="nucleotide sequence ID" value="NZ_NRJH01000027.1"/>
</dbReference>
<comment type="caution">
    <text evidence="1">The sequence shown here is derived from an EMBL/GenBank/DDBJ whole genome shotgun (WGS) entry which is preliminary data.</text>
</comment>
<evidence type="ECO:0000313" key="2">
    <source>
        <dbReference type="Proteomes" id="UP000266258"/>
    </source>
</evidence>
<evidence type="ECO:0000313" key="1">
    <source>
        <dbReference type="EMBL" id="RIY32832.1"/>
    </source>
</evidence>
<keyword evidence="2" id="KW-1185">Reference proteome</keyword>
<dbReference type="EMBL" id="NRJH01000027">
    <property type="protein sequence ID" value="RIY32832.1"/>
    <property type="molecule type" value="Genomic_DNA"/>
</dbReference>
<dbReference type="InterPro" id="IPR005046">
    <property type="entry name" value="DUF285"/>
</dbReference>